<proteinExistence type="predicted"/>
<dbReference type="AlphaFoldDB" id="A0A0E9T3V3"/>
<sequence>MMDNFEIGEFVATVWGRLVLVQHDNAPVHKVRSIRNGLLRFVWKNWTGLQRALTSTPLNTFRNWNADNEPGLIAQHKCPPSLMLLWLSGSEL</sequence>
<organism evidence="1">
    <name type="scientific">Anguilla anguilla</name>
    <name type="common">European freshwater eel</name>
    <name type="synonym">Muraena anguilla</name>
    <dbReference type="NCBI Taxonomy" id="7936"/>
    <lineage>
        <taxon>Eukaryota</taxon>
        <taxon>Metazoa</taxon>
        <taxon>Chordata</taxon>
        <taxon>Craniata</taxon>
        <taxon>Vertebrata</taxon>
        <taxon>Euteleostomi</taxon>
        <taxon>Actinopterygii</taxon>
        <taxon>Neopterygii</taxon>
        <taxon>Teleostei</taxon>
        <taxon>Anguilliformes</taxon>
        <taxon>Anguillidae</taxon>
        <taxon>Anguilla</taxon>
    </lineage>
</organism>
<reference evidence="1" key="1">
    <citation type="submission" date="2014-11" db="EMBL/GenBank/DDBJ databases">
        <authorList>
            <person name="Amaro Gonzalez C."/>
        </authorList>
    </citation>
    <scope>NUCLEOTIDE SEQUENCE</scope>
</reference>
<reference evidence="1" key="2">
    <citation type="journal article" date="2015" name="Fish Shellfish Immunol.">
        <title>Early steps in the European eel (Anguilla anguilla)-Vibrio vulnificus interaction in the gills: Role of the RtxA13 toxin.</title>
        <authorList>
            <person name="Callol A."/>
            <person name="Pajuelo D."/>
            <person name="Ebbesson L."/>
            <person name="Teles M."/>
            <person name="MacKenzie S."/>
            <person name="Amaro C."/>
        </authorList>
    </citation>
    <scope>NUCLEOTIDE SEQUENCE</scope>
</reference>
<accession>A0A0E9T3V3</accession>
<dbReference type="EMBL" id="GBXM01060892">
    <property type="protein sequence ID" value="JAH47685.1"/>
    <property type="molecule type" value="Transcribed_RNA"/>
</dbReference>
<name>A0A0E9T3V3_ANGAN</name>
<evidence type="ECO:0000313" key="1">
    <source>
        <dbReference type="EMBL" id="JAH47685.1"/>
    </source>
</evidence>
<protein>
    <submittedName>
        <fullName evidence="1">Uncharacterized protein</fullName>
    </submittedName>
</protein>